<dbReference type="Pfam" id="PF13472">
    <property type="entry name" value="Lipase_GDSL_2"/>
    <property type="match status" value="1"/>
</dbReference>
<evidence type="ECO:0000313" key="3">
    <source>
        <dbReference type="EMBL" id="MFC0675718.1"/>
    </source>
</evidence>
<keyword evidence="3" id="KW-0378">Hydrolase</keyword>
<accession>A0ABV6RII9</accession>
<evidence type="ECO:0000256" key="1">
    <source>
        <dbReference type="SAM" id="MobiDB-lite"/>
    </source>
</evidence>
<sequence>MTTSSRLVPLALSLGGAVALWHGVSGRVRVPFEYAATLRRWRIHFRNINPREGRDGTGRFTVRTVSLEVSAGGTNPAARPDPFDGDLTGSGRGVATAWQSTPIPAGVGHLLSYTWSSTEPPKRVVGGGWSAHGPDGEFEPTQHHPLDTWIEAEVDATTPVFAVLNDSIASGVGAAVPVADSWPSAYGRRVGALPMHYTASGDTMKGWYDPNHVKWQRWKGLTHPDFAIHAMGLNDINLGTPIWELQARHLRTRAIIADLLTDKIYTGTITPITRGDDSRLLTRRAYNAWLTCRDPEIIGFNRAVSADDRRLSPGFDTDGTHMNAAGYRRMSGEVPMAWADAHRGLTIAASGGTRHGHAISPSPLSKEGRWGTHPPPPQGRPTVSTRQRDRRAHCAHSQRSLTFARPRTCRRVP</sequence>
<dbReference type="SUPFAM" id="SSF52266">
    <property type="entry name" value="SGNH hydrolase"/>
    <property type="match status" value="1"/>
</dbReference>
<evidence type="ECO:0000259" key="2">
    <source>
        <dbReference type="Pfam" id="PF13472"/>
    </source>
</evidence>
<protein>
    <submittedName>
        <fullName evidence="3">SGNH/GDSL hydrolase family protein</fullName>
    </submittedName>
</protein>
<feature type="region of interest" description="Disordered" evidence="1">
    <location>
        <begin position="351"/>
        <end position="413"/>
    </location>
</feature>
<gene>
    <name evidence="3" type="ORF">ACFFF6_17350</name>
</gene>
<dbReference type="CDD" id="cd00229">
    <property type="entry name" value="SGNH_hydrolase"/>
    <property type="match status" value="1"/>
</dbReference>
<proteinExistence type="predicted"/>
<dbReference type="RefSeq" id="WP_376982752.1">
    <property type="nucleotide sequence ID" value="NZ_JBHLSV010000028.1"/>
</dbReference>
<dbReference type="InterPro" id="IPR036514">
    <property type="entry name" value="SGNH_hydro_sf"/>
</dbReference>
<reference evidence="3 4" key="1">
    <citation type="submission" date="2024-09" db="EMBL/GenBank/DDBJ databases">
        <authorList>
            <person name="Sun Q."/>
            <person name="Mori K."/>
        </authorList>
    </citation>
    <scope>NUCLEOTIDE SEQUENCE [LARGE SCALE GENOMIC DNA]</scope>
    <source>
        <strain evidence="3 4">CICC 10874</strain>
    </source>
</reference>
<feature type="domain" description="SGNH hydrolase-type esterase" evidence="2">
    <location>
        <begin position="166"/>
        <end position="329"/>
    </location>
</feature>
<dbReference type="GO" id="GO:0016787">
    <property type="term" value="F:hydrolase activity"/>
    <property type="evidence" value="ECO:0007669"/>
    <property type="project" value="UniProtKB-KW"/>
</dbReference>
<keyword evidence="4" id="KW-1185">Reference proteome</keyword>
<organism evidence="3 4">
    <name type="scientific">Brachybacterium hainanense</name>
    <dbReference type="NCBI Taxonomy" id="1541174"/>
    <lineage>
        <taxon>Bacteria</taxon>
        <taxon>Bacillati</taxon>
        <taxon>Actinomycetota</taxon>
        <taxon>Actinomycetes</taxon>
        <taxon>Micrococcales</taxon>
        <taxon>Dermabacteraceae</taxon>
        <taxon>Brachybacterium</taxon>
    </lineage>
</organism>
<comment type="caution">
    <text evidence="3">The sequence shown here is derived from an EMBL/GenBank/DDBJ whole genome shotgun (WGS) entry which is preliminary data.</text>
</comment>
<dbReference type="Proteomes" id="UP001589793">
    <property type="component" value="Unassembled WGS sequence"/>
</dbReference>
<dbReference type="EMBL" id="JBHLSV010000028">
    <property type="protein sequence ID" value="MFC0675718.1"/>
    <property type="molecule type" value="Genomic_DNA"/>
</dbReference>
<name>A0ABV6RII9_9MICO</name>
<dbReference type="InterPro" id="IPR013830">
    <property type="entry name" value="SGNH_hydro"/>
</dbReference>
<dbReference type="Gene3D" id="3.40.50.1110">
    <property type="entry name" value="SGNH hydrolase"/>
    <property type="match status" value="1"/>
</dbReference>
<evidence type="ECO:0000313" key="4">
    <source>
        <dbReference type="Proteomes" id="UP001589793"/>
    </source>
</evidence>